<evidence type="ECO:0000313" key="4">
    <source>
        <dbReference type="Proteomes" id="UP000182444"/>
    </source>
</evidence>
<dbReference type="Gene3D" id="3.40.250.10">
    <property type="entry name" value="Rhodanese-like domain"/>
    <property type="match status" value="1"/>
</dbReference>
<evidence type="ECO:0000313" key="3">
    <source>
        <dbReference type="EMBL" id="RDW28830.1"/>
    </source>
</evidence>
<dbReference type="OrthoDB" id="566238at2759"/>
<name>A0A1H6PY68_YARLL</name>
<reference evidence="2 4" key="1">
    <citation type="journal article" date="2016" name="PLoS ONE">
        <title>Sequence Assembly of Yarrowia lipolytica Strain W29/CLIB89 Shows Transposable Element Diversity.</title>
        <authorList>
            <person name="Magnan C."/>
            <person name="Yu J."/>
            <person name="Chang I."/>
            <person name="Jahn E."/>
            <person name="Kanomata Y."/>
            <person name="Wu J."/>
            <person name="Zeller M."/>
            <person name="Oakes M."/>
            <person name="Baldi P."/>
            <person name="Sandmeyer S."/>
        </authorList>
    </citation>
    <scope>NUCLEOTIDE SEQUENCE [LARGE SCALE GENOMIC DNA]</scope>
    <source>
        <strain evidence="2">CLIB89</strain>
        <strain evidence="4">CLIB89(W29)</strain>
    </source>
</reference>
<organism evidence="2 4">
    <name type="scientific">Yarrowia lipolytica</name>
    <name type="common">Candida lipolytica</name>
    <dbReference type="NCBI Taxonomy" id="4952"/>
    <lineage>
        <taxon>Eukaryota</taxon>
        <taxon>Fungi</taxon>
        <taxon>Dikarya</taxon>
        <taxon>Ascomycota</taxon>
        <taxon>Saccharomycotina</taxon>
        <taxon>Dipodascomycetes</taxon>
        <taxon>Dipodascales</taxon>
        <taxon>Dipodascales incertae sedis</taxon>
        <taxon>Yarrowia</taxon>
    </lineage>
</organism>
<proteinExistence type="predicted"/>
<dbReference type="GO" id="GO:0004792">
    <property type="term" value="F:thiosulfate-cyanide sulfurtransferase activity"/>
    <property type="evidence" value="ECO:0007669"/>
    <property type="project" value="InterPro"/>
</dbReference>
<evidence type="ECO:0000313" key="5">
    <source>
        <dbReference type="Proteomes" id="UP000256601"/>
    </source>
</evidence>
<dbReference type="CDD" id="cd01519">
    <property type="entry name" value="RHOD_HSP67B2"/>
    <property type="match status" value="1"/>
</dbReference>
<sequence length="194" mass="21501">MMFRRITPVARRVIARDASKHALGIRGRALRPIVNSITTRKVHSVSQLNSARVALAAVPHNFHTQLLKRRYSALSSECRELTYPDIKALSDNILKGDNDNVILVDVREPDEFKAGHIPGAINIPVKSTPGALSLSAEEFEGTFGFPKPDINDELVFYCQAGIRSAKAESLAETCGYQLRANYPGSYNDWLAHQK</sequence>
<dbReference type="InterPro" id="IPR001763">
    <property type="entry name" value="Rhodanese-like_dom"/>
</dbReference>
<dbReference type="PANTHER" id="PTHR44086">
    <property type="entry name" value="THIOSULFATE SULFURTRANSFERASE RDL2, MITOCHONDRIAL-RELATED"/>
    <property type="match status" value="1"/>
</dbReference>
<dbReference type="Proteomes" id="UP000256601">
    <property type="component" value="Unassembled WGS sequence"/>
</dbReference>
<feature type="domain" description="Rhodanese" evidence="1">
    <location>
        <begin position="97"/>
        <end position="194"/>
    </location>
</feature>
<evidence type="ECO:0000313" key="2">
    <source>
        <dbReference type="EMBL" id="AOW07873.1"/>
    </source>
</evidence>
<dbReference type="AlphaFoldDB" id="A0A1H6PY68"/>
<dbReference type="EMBL" id="KZ858949">
    <property type="protein sequence ID" value="RDW28830.1"/>
    <property type="molecule type" value="Genomic_DNA"/>
</dbReference>
<dbReference type="GO" id="GO:0005739">
    <property type="term" value="C:mitochondrion"/>
    <property type="evidence" value="ECO:0007669"/>
    <property type="project" value="TreeGrafter"/>
</dbReference>
<dbReference type="GeneID" id="2907694"/>
<dbReference type="SUPFAM" id="SSF52821">
    <property type="entry name" value="Rhodanese/Cell cycle control phosphatase"/>
    <property type="match status" value="1"/>
</dbReference>
<dbReference type="PANTHER" id="PTHR44086:SF10">
    <property type="entry name" value="THIOSULFATE SULFURTRANSFERASE_RHODANESE-LIKE DOMAIN-CONTAINING PROTEIN 3"/>
    <property type="match status" value="1"/>
</dbReference>
<dbReference type="InterPro" id="IPR001307">
    <property type="entry name" value="Thiosulphate_STrfase_CS"/>
</dbReference>
<dbReference type="KEGG" id="yli:2907694"/>
<dbReference type="VEuPathDB" id="FungiDB:YALI0_F29667g"/>
<dbReference type="Proteomes" id="UP000182444">
    <property type="component" value="Chromosome 1F"/>
</dbReference>
<dbReference type="eggNOG" id="KOG1530">
    <property type="taxonomic scope" value="Eukaryota"/>
</dbReference>
<evidence type="ECO:0000259" key="1">
    <source>
        <dbReference type="PROSITE" id="PS50206"/>
    </source>
</evidence>
<accession>A0A1H6PY68</accession>
<dbReference type="InterPro" id="IPR036873">
    <property type="entry name" value="Rhodanese-like_dom_sf"/>
</dbReference>
<dbReference type="PROSITE" id="PS00380">
    <property type="entry name" value="RHODANESE_1"/>
    <property type="match status" value="1"/>
</dbReference>
<reference evidence="3 5" key="2">
    <citation type="submission" date="2018-07" db="EMBL/GenBank/DDBJ databases">
        <title>Draft Genome Assemblies for Five Robust Yarrowia lipolytica Strains Exhibiting High Lipid Production and Pentose Sugar Utilization and Sugar Alcohol Secretion from Undetoxified Lignocellulosic Biomass Hydrolysates.</title>
        <authorList>
            <consortium name="DOE Joint Genome Institute"/>
            <person name="Walker C."/>
            <person name="Ryu S."/>
            <person name="Na H."/>
            <person name="Zane M."/>
            <person name="LaButti K."/>
            <person name="Lipzen A."/>
            <person name="Haridas S."/>
            <person name="Barry K."/>
            <person name="Grigoriev I.V."/>
            <person name="Quarterman J."/>
            <person name="Slininger P."/>
            <person name="Dien B."/>
            <person name="Trinh C.T."/>
        </authorList>
    </citation>
    <scope>NUCLEOTIDE SEQUENCE [LARGE SCALE GENOMIC DNA]</scope>
    <source>
        <strain evidence="3 5">YB392</strain>
    </source>
</reference>
<dbReference type="PROSITE" id="PS50206">
    <property type="entry name" value="RHODANESE_3"/>
    <property type="match status" value="1"/>
</dbReference>
<gene>
    <name evidence="3" type="ORF">B0I71DRAFT_126764</name>
    <name evidence="2" type="ORF">YALI1_F37234g</name>
</gene>
<dbReference type="Pfam" id="PF00581">
    <property type="entry name" value="Rhodanese"/>
    <property type="match status" value="1"/>
</dbReference>
<dbReference type="EMBL" id="CP017558">
    <property type="protein sequence ID" value="AOW07873.1"/>
    <property type="molecule type" value="Genomic_DNA"/>
</dbReference>
<protein>
    <submittedName>
        <fullName evidence="3">Rhodanese-like domain-containing protein</fullName>
    </submittedName>
</protein>
<dbReference type="SMART" id="SM00450">
    <property type="entry name" value="RHOD"/>
    <property type="match status" value="1"/>
</dbReference>
<dbReference type="VEuPathDB" id="FungiDB:YALI1_F37234g"/>
<dbReference type="RefSeq" id="XP_506020.1">
    <property type="nucleotide sequence ID" value="XM_506020.1"/>
</dbReference>